<sequence length="241" mass="24506">MRFRSVLLVAVGLAVLSAVAWLGQQRTVTSDPVLLTSGPPADVAPAAAPEPGPTSRSASRTPVAPAAADPAWVRRTALAAGIPEPAVAAYARATLGAPEGCDLGWTTLAGIGWVESHHATIDGRTVGADGRPSTPIVGPALDGTGPVAAIPVDGAWDRATGPMQFITSTWQQWGRDGDGDGVADPQDLDDAAAAAAAYLCGTGYDLTTAAGWTAAVRAYNHSDAYVLAVHSAATTYAERTR</sequence>
<dbReference type="InterPro" id="IPR043426">
    <property type="entry name" value="MltB-like"/>
</dbReference>
<dbReference type="RefSeq" id="WP_160879669.1">
    <property type="nucleotide sequence ID" value="NZ_WUEK01000014.1"/>
</dbReference>
<evidence type="ECO:0000256" key="1">
    <source>
        <dbReference type="SAM" id="MobiDB-lite"/>
    </source>
</evidence>
<dbReference type="EMBL" id="WUEK01000014">
    <property type="protein sequence ID" value="MXG91749.1"/>
    <property type="molecule type" value="Genomic_DNA"/>
</dbReference>
<feature type="compositionally biased region" description="Low complexity" evidence="1">
    <location>
        <begin position="39"/>
        <end position="49"/>
    </location>
</feature>
<protein>
    <submittedName>
        <fullName evidence="3">Lytic murein transglycosylase</fullName>
    </submittedName>
</protein>
<organism evidence="3 4">
    <name type="scientific">Nocardioides flavescens</name>
    <dbReference type="NCBI Taxonomy" id="2691959"/>
    <lineage>
        <taxon>Bacteria</taxon>
        <taxon>Bacillati</taxon>
        <taxon>Actinomycetota</taxon>
        <taxon>Actinomycetes</taxon>
        <taxon>Propionibacteriales</taxon>
        <taxon>Nocardioidaceae</taxon>
        <taxon>Nocardioides</taxon>
    </lineage>
</organism>
<proteinExistence type="predicted"/>
<dbReference type="PANTHER" id="PTHR30163">
    <property type="entry name" value="MEMBRANE-BOUND LYTIC MUREIN TRANSGLYCOSYLASE B"/>
    <property type="match status" value="1"/>
</dbReference>
<evidence type="ECO:0000259" key="2">
    <source>
        <dbReference type="Pfam" id="PF13406"/>
    </source>
</evidence>
<dbReference type="Pfam" id="PF13406">
    <property type="entry name" value="SLT_2"/>
    <property type="match status" value="1"/>
</dbReference>
<keyword evidence="4" id="KW-1185">Reference proteome</keyword>
<dbReference type="InterPro" id="IPR031304">
    <property type="entry name" value="SLT_2"/>
</dbReference>
<evidence type="ECO:0000313" key="3">
    <source>
        <dbReference type="EMBL" id="MXG91749.1"/>
    </source>
</evidence>
<dbReference type="GO" id="GO:0008933">
    <property type="term" value="F:peptidoglycan lytic transglycosylase activity"/>
    <property type="evidence" value="ECO:0007669"/>
    <property type="project" value="TreeGrafter"/>
</dbReference>
<name>A0A6L7F3E2_9ACTN</name>
<accession>A0A6L7F3E2</accession>
<evidence type="ECO:0000313" key="4">
    <source>
        <dbReference type="Proteomes" id="UP000473325"/>
    </source>
</evidence>
<dbReference type="InterPro" id="IPR023346">
    <property type="entry name" value="Lysozyme-like_dom_sf"/>
</dbReference>
<dbReference type="GO" id="GO:0009253">
    <property type="term" value="P:peptidoglycan catabolic process"/>
    <property type="evidence" value="ECO:0007669"/>
    <property type="project" value="TreeGrafter"/>
</dbReference>
<feature type="region of interest" description="Disordered" evidence="1">
    <location>
        <begin position="33"/>
        <end position="66"/>
    </location>
</feature>
<dbReference type="Proteomes" id="UP000473325">
    <property type="component" value="Unassembled WGS sequence"/>
</dbReference>
<dbReference type="Gene3D" id="1.10.530.10">
    <property type="match status" value="1"/>
</dbReference>
<gene>
    <name evidence="3" type="ORF">GRQ65_19590</name>
</gene>
<comment type="caution">
    <text evidence="3">The sequence shown here is derived from an EMBL/GenBank/DDBJ whole genome shotgun (WGS) entry which is preliminary data.</text>
</comment>
<dbReference type="SUPFAM" id="SSF53955">
    <property type="entry name" value="Lysozyme-like"/>
    <property type="match status" value="1"/>
</dbReference>
<dbReference type="AlphaFoldDB" id="A0A6L7F3E2"/>
<feature type="domain" description="Transglycosylase SLT" evidence="2">
    <location>
        <begin position="152"/>
        <end position="212"/>
    </location>
</feature>
<reference evidence="3 4" key="1">
    <citation type="submission" date="2019-12" db="EMBL/GenBank/DDBJ databases">
        <authorList>
            <person name="Kun Z."/>
        </authorList>
    </citation>
    <scope>NUCLEOTIDE SEQUENCE [LARGE SCALE GENOMIC DNA]</scope>
    <source>
        <strain evidence="3 4">YIM 123512</strain>
    </source>
</reference>
<dbReference type="PANTHER" id="PTHR30163:SF8">
    <property type="entry name" value="LYTIC MUREIN TRANSGLYCOSYLASE"/>
    <property type="match status" value="1"/>
</dbReference>